<dbReference type="SUPFAM" id="SSF46785">
    <property type="entry name" value="Winged helix' DNA-binding domain"/>
    <property type="match status" value="1"/>
</dbReference>
<dbReference type="Pfam" id="PF00126">
    <property type="entry name" value="HTH_1"/>
    <property type="match status" value="1"/>
</dbReference>
<dbReference type="OrthoDB" id="8557381at2"/>
<dbReference type="InterPro" id="IPR036390">
    <property type="entry name" value="WH_DNA-bd_sf"/>
</dbReference>
<dbReference type="GO" id="GO:0009089">
    <property type="term" value="P:lysine biosynthetic process via diaminopimelate"/>
    <property type="evidence" value="ECO:0007669"/>
    <property type="project" value="TreeGrafter"/>
</dbReference>
<name>A0A1Y0D1W4_9GAMM</name>
<feature type="domain" description="HTH lysR-type" evidence="5">
    <location>
        <begin position="1"/>
        <end position="58"/>
    </location>
</feature>
<sequence>MQLGHIALFQAVLQTGSLTAAADLLHISQPAASKRLQQAERALGFALFHRERGRLVPTRQGLILQGPTERLAADLQRLTQLAYSLRPQQQTGVRVICTPTLAHSVLPLSLVAWRALYPDVDCSLATEHTHALLAALVAGQADLGLTLQRIAHPGLQCEVLAQGQMQAIAPAGFWSVSEAGLPLQLASLGGLNMIGLDDKDGLGALLESHLRTLDQPVKISTRVQTYQLARHMVAAGQGVAIVDPFTGLAGSSEIMKTSEAIQTRPLSPPLLVTLYSVTRTDQTLTEAQQALLSELQRTAQTLLTENLLV</sequence>
<keyword evidence="2" id="KW-0805">Transcription regulation</keyword>
<keyword evidence="4" id="KW-0804">Transcription</keyword>
<dbReference type="PRINTS" id="PR00039">
    <property type="entry name" value="HTHLYSR"/>
</dbReference>
<dbReference type="PANTHER" id="PTHR30427">
    <property type="entry name" value="TRANSCRIPTIONAL ACTIVATOR PROTEIN LYSR"/>
    <property type="match status" value="1"/>
</dbReference>
<reference evidence="6 7" key="1">
    <citation type="journal article" date="2014" name="Int. J. Syst. Evol. Microbiol.">
        <title>Oceanisphaera profunda sp. nov., a marine bacterium isolated from deep-sea sediment, and emended description of the genus Oceanisphaera.</title>
        <authorList>
            <person name="Xu Z."/>
            <person name="Zhang X.Y."/>
            <person name="Su H.N."/>
            <person name="Yu Z.C."/>
            <person name="Liu C."/>
            <person name="Li H."/>
            <person name="Chen X.L."/>
            <person name="Song X.Y."/>
            <person name="Xie B.B."/>
            <person name="Qin Q.L."/>
            <person name="Zhou B.C."/>
            <person name="Shi M."/>
            <person name="Huang Y."/>
            <person name="Zhang Y.Z."/>
        </authorList>
    </citation>
    <scope>NUCLEOTIDE SEQUENCE [LARGE SCALE GENOMIC DNA]</scope>
    <source>
        <strain evidence="6 7">SM1222</strain>
    </source>
</reference>
<dbReference type="AlphaFoldDB" id="A0A1Y0D1W4"/>
<evidence type="ECO:0000256" key="1">
    <source>
        <dbReference type="ARBA" id="ARBA00009437"/>
    </source>
</evidence>
<keyword evidence="7" id="KW-1185">Reference proteome</keyword>
<evidence type="ECO:0000256" key="2">
    <source>
        <dbReference type="ARBA" id="ARBA00023015"/>
    </source>
</evidence>
<dbReference type="GO" id="GO:0043565">
    <property type="term" value="F:sequence-specific DNA binding"/>
    <property type="evidence" value="ECO:0007669"/>
    <property type="project" value="TreeGrafter"/>
</dbReference>
<dbReference type="InterPro" id="IPR036388">
    <property type="entry name" value="WH-like_DNA-bd_sf"/>
</dbReference>
<dbReference type="Gene3D" id="1.10.10.10">
    <property type="entry name" value="Winged helix-like DNA-binding domain superfamily/Winged helix DNA-binding domain"/>
    <property type="match status" value="1"/>
</dbReference>
<dbReference type="PROSITE" id="PS50931">
    <property type="entry name" value="HTH_LYSR"/>
    <property type="match status" value="1"/>
</dbReference>
<dbReference type="InterPro" id="IPR000847">
    <property type="entry name" value="LysR_HTH_N"/>
</dbReference>
<dbReference type="InterPro" id="IPR005119">
    <property type="entry name" value="LysR_subst-bd"/>
</dbReference>
<dbReference type="PANTHER" id="PTHR30427:SF1">
    <property type="entry name" value="TRANSCRIPTIONAL ACTIVATOR PROTEIN LYSR"/>
    <property type="match status" value="1"/>
</dbReference>
<keyword evidence="3" id="KW-0238">DNA-binding</keyword>
<dbReference type="GO" id="GO:0010628">
    <property type="term" value="P:positive regulation of gene expression"/>
    <property type="evidence" value="ECO:0007669"/>
    <property type="project" value="TreeGrafter"/>
</dbReference>
<protein>
    <submittedName>
        <fullName evidence="6">LysR family transcriptional regulator</fullName>
    </submittedName>
</protein>
<dbReference type="EMBL" id="CP021377">
    <property type="protein sequence ID" value="ART81498.1"/>
    <property type="molecule type" value="Genomic_DNA"/>
</dbReference>
<comment type="similarity">
    <text evidence="1">Belongs to the LysR transcriptional regulatory family.</text>
</comment>
<dbReference type="RefSeq" id="WP_087034582.1">
    <property type="nucleotide sequence ID" value="NZ_CP021377.1"/>
</dbReference>
<gene>
    <name evidence="6" type="ORF">CBP31_01665</name>
</gene>
<dbReference type="Pfam" id="PF03466">
    <property type="entry name" value="LysR_substrate"/>
    <property type="match status" value="1"/>
</dbReference>
<evidence type="ECO:0000313" key="6">
    <source>
        <dbReference type="EMBL" id="ART81498.1"/>
    </source>
</evidence>
<dbReference type="SUPFAM" id="SSF53850">
    <property type="entry name" value="Periplasmic binding protein-like II"/>
    <property type="match status" value="1"/>
</dbReference>
<dbReference type="Gene3D" id="3.40.190.290">
    <property type="match status" value="1"/>
</dbReference>
<organism evidence="6 7">
    <name type="scientific">Oceanisphaera profunda</name>
    <dbReference type="NCBI Taxonomy" id="1416627"/>
    <lineage>
        <taxon>Bacteria</taxon>
        <taxon>Pseudomonadati</taxon>
        <taxon>Pseudomonadota</taxon>
        <taxon>Gammaproteobacteria</taxon>
        <taxon>Aeromonadales</taxon>
        <taxon>Aeromonadaceae</taxon>
        <taxon>Oceanisphaera</taxon>
    </lineage>
</organism>
<evidence type="ECO:0000259" key="5">
    <source>
        <dbReference type="PROSITE" id="PS50931"/>
    </source>
</evidence>
<dbReference type="GO" id="GO:0003700">
    <property type="term" value="F:DNA-binding transcription factor activity"/>
    <property type="evidence" value="ECO:0007669"/>
    <property type="project" value="InterPro"/>
</dbReference>
<proteinExistence type="inferred from homology"/>
<evidence type="ECO:0000313" key="7">
    <source>
        <dbReference type="Proteomes" id="UP000243937"/>
    </source>
</evidence>
<dbReference type="Proteomes" id="UP000243937">
    <property type="component" value="Chromosome"/>
</dbReference>
<evidence type="ECO:0000256" key="4">
    <source>
        <dbReference type="ARBA" id="ARBA00023163"/>
    </source>
</evidence>
<accession>A0A1Y0D1W4</accession>
<dbReference type="KEGG" id="opf:CBP31_01665"/>
<evidence type="ECO:0000256" key="3">
    <source>
        <dbReference type="ARBA" id="ARBA00023125"/>
    </source>
</evidence>